<dbReference type="AlphaFoldDB" id="A0A7X0DLI7"/>
<organism evidence="1 2">
    <name type="scientific">Novispirillum itersonii</name>
    <name type="common">Aquaspirillum itersonii</name>
    <dbReference type="NCBI Taxonomy" id="189"/>
    <lineage>
        <taxon>Bacteria</taxon>
        <taxon>Pseudomonadati</taxon>
        <taxon>Pseudomonadota</taxon>
        <taxon>Alphaproteobacteria</taxon>
        <taxon>Rhodospirillales</taxon>
        <taxon>Novispirillaceae</taxon>
        <taxon>Novispirillum</taxon>
    </lineage>
</organism>
<protein>
    <submittedName>
        <fullName evidence="1">Flagellar basal body-associated protein FliL</fullName>
    </submittedName>
</protein>
<accession>A0A7X0DLI7</accession>
<keyword evidence="2" id="KW-1185">Reference proteome</keyword>
<gene>
    <name evidence="1" type="ORF">FHS48_001473</name>
</gene>
<evidence type="ECO:0000313" key="1">
    <source>
        <dbReference type="EMBL" id="MBB6210063.1"/>
    </source>
</evidence>
<dbReference type="EMBL" id="JACIIX010000004">
    <property type="protein sequence ID" value="MBB6210063.1"/>
    <property type="molecule type" value="Genomic_DNA"/>
</dbReference>
<keyword evidence="1" id="KW-0966">Cell projection</keyword>
<sequence>MIRVLVIVVALIVAVMLGLGGLVHFNVIPDITGGLIKPVDQKAETAPPPGPPPRVDPVFLGMAPFSVPIIQNKTVSSNIYFALRLELAPGTESAVAKFLPQLHDLYLRALFQMVPEMMERRTTPDFRAIKDRLKVITERVVGTGQVKEIIIMSAFIR</sequence>
<reference evidence="1 2" key="1">
    <citation type="submission" date="2020-08" db="EMBL/GenBank/DDBJ databases">
        <title>Genomic Encyclopedia of Type Strains, Phase IV (KMG-IV): sequencing the most valuable type-strain genomes for metagenomic binning, comparative biology and taxonomic classification.</title>
        <authorList>
            <person name="Goeker M."/>
        </authorList>
    </citation>
    <scope>NUCLEOTIDE SEQUENCE [LARGE SCALE GENOMIC DNA]</scope>
    <source>
        <strain evidence="1 2">DSM 11590</strain>
    </source>
</reference>
<name>A0A7X0DLI7_NOVIT</name>
<dbReference type="RefSeq" id="WP_184262859.1">
    <property type="nucleotide sequence ID" value="NZ_JACIIX010000004.1"/>
</dbReference>
<evidence type="ECO:0000313" key="2">
    <source>
        <dbReference type="Proteomes" id="UP000544872"/>
    </source>
</evidence>
<keyword evidence="1" id="KW-0969">Cilium</keyword>
<dbReference type="Proteomes" id="UP000544872">
    <property type="component" value="Unassembled WGS sequence"/>
</dbReference>
<keyword evidence="1" id="KW-0282">Flagellum</keyword>
<proteinExistence type="predicted"/>
<comment type="caution">
    <text evidence="1">The sequence shown here is derived from an EMBL/GenBank/DDBJ whole genome shotgun (WGS) entry which is preliminary data.</text>
</comment>